<evidence type="ECO:0000256" key="1">
    <source>
        <dbReference type="SAM" id="Phobius"/>
    </source>
</evidence>
<dbReference type="EMBL" id="JAWDIP010000003">
    <property type="protein sequence ID" value="MDY0395235.1"/>
    <property type="molecule type" value="Genomic_DNA"/>
</dbReference>
<feature type="transmembrane region" description="Helical" evidence="1">
    <location>
        <begin position="247"/>
        <end position="272"/>
    </location>
</feature>
<feature type="transmembrane region" description="Helical" evidence="1">
    <location>
        <begin position="215"/>
        <end position="235"/>
    </location>
</feature>
<proteinExistence type="predicted"/>
<evidence type="ECO:0000313" key="2">
    <source>
        <dbReference type="EMBL" id="MDY0395235.1"/>
    </source>
</evidence>
<feature type="transmembrane region" description="Helical" evidence="1">
    <location>
        <begin position="187"/>
        <end position="206"/>
    </location>
</feature>
<keyword evidence="1" id="KW-0472">Membrane</keyword>
<evidence type="ECO:0008006" key="4">
    <source>
        <dbReference type="Google" id="ProtNLM"/>
    </source>
</evidence>
<comment type="caution">
    <text evidence="2">The sequence shown here is derived from an EMBL/GenBank/DDBJ whole genome shotgun (WGS) entry which is preliminary data.</text>
</comment>
<dbReference type="RefSeq" id="WP_390356117.1">
    <property type="nucleotide sequence ID" value="NZ_JBHUIZ010000012.1"/>
</dbReference>
<reference evidence="2 3" key="1">
    <citation type="submission" date="2023-10" db="EMBL/GenBank/DDBJ databases">
        <title>Virgibacillus halophilus 5B73C genome.</title>
        <authorList>
            <person name="Miliotis G."/>
            <person name="Sengupta P."/>
            <person name="Hameed A."/>
            <person name="Chuvochina M."/>
            <person name="Mcdonagh F."/>
            <person name="Simpson A.C."/>
            <person name="Singh N.K."/>
            <person name="Rekha P.D."/>
            <person name="Raman K."/>
            <person name="Hugenholtz P."/>
            <person name="Venkateswaran K."/>
        </authorList>
    </citation>
    <scope>NUCLEOTIDE SEQUENCE [LARGE SCALE GENOMIC DNA]</scope>
    <source>
        <strain evidence="2 3">5B73C</strain>
    </source>
</reference>
<keyword evidence="1" id="KW-1133">Transmembrane helix</keyword>
<organism evidence="2 3">
    <name type="scientific">Tigheibacillus halophilus</name>
    <dbReference type="NCBI Taxonomy" id="361280"/>
    <lineage>
        <taxon>Bacteria</taxon>
        <taxon>Bacillati</taxon>
        <taxon>Bacillota</taxon>
        <taxon>Bacilli</taxon>
        <taxon>Bacillales</taxon>
        <taxon>Bacillaceae</taxon>
        <taxon>Tigheibacillus</taxon>
    </lineage>
</organism>
<gene>
    <name evidence="2" type="ORF">RWE15_13420</name>
</gene>
<keyword evidence="1" id="KW-0812">Transmembrane</keyword>
<name>A0ABU5C7Q5_9BACI</name>
<feature type="transmembrane region" description="Helical" evidence="1">
    <location>
        <begin position="15"/>
        <end position="36"/>
    </location>
</feature>
<keyword evidence="3" id="KW-1185">Reference proteome</keyword>
<evidence type="ECO:0000313" key="3">
    <source>
        <dbReference type="Proteomes" id="UP001281447"/>
    </source>
</evidence>
<sequence length="278" mass="32146">MKNYLKLVSFEINRFLKIYIGLAALTVVVQFLVVLLHTQSYMKLVRDAMSNGRFSMDSFLKGEGPGPISMIDIMDGSYVIPIVICIAGLLIYSFLIWYRDWFGKNTFIYRLLMLPTERINIYLAKATAIFMMVLGLVALQLILLPVESKMLQLMVPIDFRRDMPINGMMAGFGKMNILFPVTFMDFFVHYGIGFMTVFVLFTSILLERCYRLKGMVFGAIYFILAMAVFLLPVFFERYTVISYFYPLEIFIIQLCLGLFITGISILLSHYLLQRKIRV</sequence>
<feature type="transmembrane region" description="Helical" evidence="1">
    <location>
        <begin position="119"/>
        <end position="144"/>
    </location>
</feature>
<accession>A0ABU5C7Q5</accession>
<feature type="transmembrane region" description="Helical" evidence="1">
    <location>
        <begin position="78"/>
        <end position="99"/>
    </location>
</feature>
<dbReference type="Proteomes" id="UP001281447">
    <property type="component" value="Unassembled WGS sequence"/>
</dbReference>
<protein>
    <recommendedName>
        <fullName evidence="4">ABC-2 family transporter protein</fullName>
    </recommendedName>
</protein>